<dbReference type="GO" id="GO:0005737">
    <property type="term" value="C:cytoplasm"/>
    <property type="evidence" value="ECO:0007669"/>
    <property type="project" value="TreeGrafter"/>
</dbReference>
<dbReference type="PANTHER" id="PTHR11638">
    <property type="entry name" value="ATP-DEPENDENT CLP PROTEASE"/>
    <property type="match status" value="1"/>
</dbReference>
<dbReference type="GO" id="GO:0005524">
    <property type="term" value="F:ATP binding"/>
    <property type="evidence" value="ECO:0007669"/>
    <property type="project" value="UniProtKB-KW"/>
</dbReference>
<dbReference type="Pfam" id="PF10431">
    <property type="entry name" value="ClpB_D2-small"/>
    <property type="match status" value="1"/>
</dbReference>
<evidence type="ECO:0000256" key="2">
    <source>
        <dbReference type="ARBA" id="ARBA00022840"/>
    </source>
</evidence>
<dbReference type="InterPro" id="IPR003959">
    <property type="entry name" value="ATPase_AAA_core"/>
</dbReference>
<feature type="domain" description="AAA+ ATPase" evidence="4">
    <location>
        <begin position="500"/>
        <end position="654"/>
    </location>
</feature>
<feature type="domain" description="AAA+ ATPase" evidence="4">
    <location>
        <begin position="225"/>
        <end position="479"/>
    </location>
</feature>
<dbReference type="Gene3D" id="1.10.8.60">
    <property type="match status" value="1"/>
</dbReference>
<dbReference type="Gene3D" id="3.40.50.300">
    <property type="entry name" value="P-loop containing nucleotide triphosphate hydrolases"/>
    <property type="match status" value="2"/>
</dbReference>
<evidence type="ECO:0000313" key="7">
    <source>
        <dbReference type="Proteomes" id="UP000295662"/>
    </source>
</evidence>
<sequence length="764" mass="84391">MSRTLRFNVVLWRSSPQGGWAGRLLDDMASYGSASGATPTAVLRELKDYLQCVDGSGDLWMVAPDFQDPEMRVVKVQAVPEYAVKVKDGHNRTRSVPCAEAVTLKLPCVVGKRESGLVCAMLPTLNVEFELSGQDKVEEMALHYARQELKGLTPASLMRLLSPVEWKLDAISFTPRRQKEKEDDFKLEVLPKVAEHAGSPALRKTSRTWERDAEVTDLENRLRQSRGSVLLVGESGCGKSAVLIEAARRVEKLSGESGRKAQRFWITSGSRLIAGMRWLGEWQERLEEVIAEARNAEAILGIESLQELLRLGGSNPESSLAAFLIPYLQSGELRLVVEATPAEVDACERSLPGFLDAFSIQRMHPLAPAQEDRVLNLAAQSLNGSGAMDFSMEAAREAGRLCKRFQPYAGFPGTPLGLMNEAAARAREAGGRQVALADLRRLFAEGTGLPDQLMDETAVLDPEALRSWFSERLIAQPQAVDAVCRTLLKFKAGLNDPRRPLAVLLFTGPTGTGKTQLAKFLGDYLFPNRQPNDRLVRLDMSEYAGHDAARRLLGDAFGEPSDLVKRLRQNPFTVLLLDEVEKAAPEVFDTLMNVFDEGRLTDALGRTTWFRSTVIIMTSNLGARKGSALGFGPASATEAARSDTSAITQFFRPEFFNRLDQVVTFEPLGRSAVESIAQREIAALIQREGLAQRGLRLEISDALLQTVCERGFDPVYGARPLQRRIEELIVMPLARWIVTHPASKDLLLRVTWDANRATTEITPP</sequence>
<dbReference type="EMBL" id="SOCA01000003">
    <property type="protein sequence ID" value="TDU70833.1"/>
    <property type="molecule type" value="Genomic_DNA"/>
</dbReference>
<name>A0A4V3FFH8_9BACT</name>
<gene>
    <name evidence="6" type="ORF">EI77_01951</name>
</gene>
<dbReference type="InterPro" id="IPR050130">
    <property type="entry name" value="ClpA_ClpB"/>
</dbReference>
<dbReference type="PANTHER" id="PTHR11638:SF18">
    <property type="entry name" value="HEAT SHOCK PROTEIN 104"/>
    <property type="match status" value="1"/>
</dbReference>
<dbReference type="Proteomes" id="UP000295662">
    <property type="component" value="Unassembled WGS sequence"/>
</dbReference>
<comment type="caution">
    <text evidence="6">The sequence shown here is derived from an EMBL/GenBank/DDBJ whole genome shotgun (WGS) entry which is preliminary data.</text>
</comment>
<dbReference type="InterPro" id="IPR019489">
    <property type="entry name" value="Clp_ATPase_C"/>
</dbReference>
<dbReference type="InterPro" id="IPR003593">
    <property type="entry name" value="AAA+_ATPase"/>
</dbReference>
<evidence type="ECO:0000256" key="3">
    <source>
        <dbReference type="ARBA" id="ARBA00023186"/>
    </source>
</evidence>
<dbReference type="Pfam" id="PF07724">
    <property type="entry name" value="AAA_2"/>
    <property type="match status" value="1"/>
</dbReference>
<dbReference type="RefSeq" id="WP_133795042.1">
    <property type="nucleotide sequence ID" value="NZ_SOCA01000003.1"/>
</dbReference>
<dbReference type="CDD" id="cd19499">
    <property type="entry name" value="RecA-like_ClpB_Hsp104-like"/>
    <property type="match status" value="1"/>
</dbReference>
<keyword evidence="7" id="KW-1185">Reference proteome</keyword>
<proteinExistence type="predicted"/>
<keyword evidence="2 6" id="KW-0067">ATP-binding</keyword>
<dbReference type="InterPro" id="IPR027417">
    <property type="entry name" value="P-loop_NTPase"/>
</dbReference>
<dbReference type="SMART" id="SM01086">
    <property type="entry name" value="ClpB_D2-small"/>
    <property type="match status" value="1"/>
</dbReference>
<dbReference type="GO" id="GO:0008233">
    <property type="term" value="F:peptidase activity"/>
    <property type="evidence" value="ECO:0007669"/>
    <property type="project" value="UniProtKB-KW"/>
</dbReference>
<evidence type="ECO:0000313" key="6">
    <source>
        <dbReference type="EMBL" id="TDU70833.1"/>
    </source>
</evidence>
<dbReference type="PRINTS" id="PR00300">
    <property type="entry name" value="CLPPROTEASEA"/>
</dbReference>
<dbReference type="OrthoDB" id="174726at2"/>
<reference evidence="6 7" key="1">
    <citation type="submission" date="2019-03" db="EMBL/GenBank/DDBJ databases">
        <title>Genomic Encyclopedia of Archaeal and Bacterial Type Strains, Phase II (KMG-II): from individual species to whole genera.</title>
        <authorList>
            <person name="Goeker M."/>
        </authorList>
    </citation>
    <scope>NUCLEOTIDE SEQUENCE [LARGE SCALE GENOMIC DNA]</scope>
    <source>
        <strain evidence="6 7">ATCC 25309</strain>
    </source>
</reference>
<organism evidence="6 7">
    <name type="scientific">Prosthecobacter fusiformis</name>
    <dbReference type="NCBI Taxonomy" id="48464"/>
    <lineage>
        <taxon>Bacteria</taxon>
        <taxon>Pseudomonadati</taxon>
        <taxon>Verrucomicrobiota</taxon>
        <taxon>Verrucomicrobiia</taxon>
        <taxon>Verrucomicrobiales</taxon>
        <taxon>Verrucomicrobiaceae</taxon>
        <taxon>Prosthecobacter</taxon>
    </lineage>
</organism>
<keyword evidence="1" id="KW-0547">Nucleotide-binding</keyword>
<dbReference type="AlphaFoldDB" id="A0A4V3FFH8"/>
<dbReference type="GO" id="GO:0016887">
    <property type="term" value="F:ATP hydrolysis activity"/>
    <property type="evidence" value="ECO:0007669"/>
    <property type="project" value="InterPro"/>
</dbReference>
<dbReference type="Pfam" id="PF00004">
    <property type="entry name" value="AAA"/>
    <property type="match status" value="1"/>
</dbReference>
<dbReference type="SUPFAM" id="SSF52540">
    <property type="entry name" value="P-loop containing nucleoside triphosphate hydrolases"/>
    <property type="match status" value="2"/>
</dbReference>
<feature type="domain" description="Clp ATPase C-terminal" evidence="5">
    <location>
        <begin position="668"/>
        <end position="763"/>
    </location>
</feature>
<dbReference type="GO" id="GO:0006508">
    <property type="term" value="P:proteolysis"/>
    <property type="evidence" value="ECO:0007669"/>
    <property type="project" value="UniProtKB-KW"/>
</dbReference>
<dbReference type="SMART" id="SM00382">
    <property type="entry name" value="AAA"/>
    <property type="match status" value="2"/>
</dbReference>
<keyword evidence="3" id="KW-0143">Chaperone</keyword>
<protein>
    <submittedName>
        <fullName evidence="6">ATP-dependent Clp protease ATP-binding subunit ClpC</fullName>
    </submittedName>
</protein>
<keyword evidence="6" id="KW-0645">Protease</keyword>
<keyword evidence="6" id="KW-0378">Hydrolase</keyword>
<evidence type="ECO:0000256" key="1">
    <source>
        <dbReference type="ARBA" id="ARBA00022741"/>
    </source>
</evidence>
<evidence type="ECO:0000259" key="4">
    <source>
        <dbReference type="SMART" id="SM00382"/>
    </source>
</evidence>
<evidence type="ECO:0000259" key="5">
    <source>
        <dbReference type="SMART" id="SM01086"/>
    </source>
</evidence>
<dbReference type="InterPro" id="IPR001270">
    <property type="entry name" value="ClpA/B"/>
</dbReference>
<dbReference type="GO" id="GO:0034605">
    <property type="term" value="P:cellular response to heat"/>
    <property type="evidence" value="ECO:0007669"/>
    <property type="project" value="TreeGrafter"/>
</dbReference>
<accession>A0A4V3FFH8</accession>